<reference evidence="9 11" key="1">
    <citation type="submission" date="2015-02" db="EMBL/GenBank/DDBJ databases">
        <authorList>
            <person name="Chooi Y.-H."/>
        </authorList>
    </citation>
    <scope>NUCLEOTIDE SEQUENCE [LARGE SCALE GENOMIC DNA]</scope>
    <source>
        <strain evidence="9">E3</strain>
    </source>
</reference>
<evidence type="ECO:0000256" key="7">
    <source>
        <dbReference type="ARBA" id="ARBA00040047"/>
    </source>
</evidence>
<evidence type="ECO:0000256" key="3">
    <source>
        <dbReference type="ARBA" id="ARBA00022448"/>
    </source>
</evidence>
<dbReference type="EMBL" id="CDSF01000046">
    <property type="protein sequence ID" value="CEO96080.1"/>
    <property type="molecule type" value="Genomic_DNA"/>
</dbReference>
<evidence type="ECO:0000256" key="2">
    <source>
        <dbReference type="ARBA" id="ARBA00010050"/>
    </source>
</evidence>
<dbReference type="Pfam" id="PF14938">
    <property type="entry name" value="SNAP"/>
    <property type="match status" value="1"/>
</dbReference>
<protein>
    <recommendedName>
        <fullName evidence="7">Gamma-soluble NSF attachment protein</fullName>
    </recommendedName>
    <alternativeName>
        <fullName evidence="8">N-ethylmaleimide-sensitive factor attachment protein gamma</fullName>
    </alternativeName>
</protein>
<comment type="similarity">
    <text evidence="2">Belongs to the SNAP family.</text>
</comment>
<dbReference type="GO" id="GO:0005483">
    <property type="term" value="F:soluble NSF attachment protein activity"/>
    <property type="evidence" value="ECO:0007669"/>
    <property type="project" value="TreeGrafter"/>
</dbReference>
<reference evidence="10 12" key="2">
    <citation type="submission" date="2018-03" db="EMBL/GenBank/DDBJ databases">
        <authorList>
            <person name="Fogelqvist J."/>
        </authorList>
    </citation>
    <scope>NUCLEOTIDE SEQUENCE [LARGE SCALE GENOMIC DNA]</scope>
</reference>
<keyword evidence="3" id="KW-0813">Transport</keyword>
<dbReference type="AlphaFoldDB" id="A0A0G4ILV9"/>
<evidence type="ECO:0000256" key="8">
    <source>
        <dbReference type="ARBA" id="ARBA00042485"/>
    </source>
</evidence>
<evidence type="ECO:0000256" key="5">
    <source>
        <dbReference type="ARBA" id="ARBA00022927"/>
    </source>
</evidence>
<evidence type="ECO:0000256" key="6">
    <source>
        <dbReference type="ARBA" id="ARBA00023136"/>
    </source>
</evidence>
<dbReference type="OMA" id="RSWFHAA"/>
<keyword evidence="11" id="KW-1185">Reference proteome</keyword>
<dbReference type="GO" id="GO:0005774">
    <property type="term" value="C:vacuolar membrane"/>
    <property type="evidence" value="ECO:0007669"/>
    <property type="project" value="TreeGrafter"/>
</dbReference>
<dbReference type="OrthoDB" id="9984275at2759"/>
<dbReference type="STRING" id="37360.A0A0G4ILV9"/>
<dbReference type="EMBL" id="OVEO01000001">
    <property type="protein sequence ID" value="SPQ93374.1"/>
    <property type="molecule type" value="Genomic_DNA"/>
</dbReference>
<dbReference type="InterPro" id="IPR011990">
    <property type="entry name" value="TPR-like_helical_dom_sf"/>
</dbReference>
<proteinExistence type="inferred from homology"/>
<evidence type="ECO:0000313" key="11">
    <source>
        <dbReference type="Proteomes" id="UP000039324"/>
    </source>
</evidence>
<dbReference type="SUPFAM" id="SSF48452">
    <property type="entry name" value="TPR-like"/>
    <property type="match status" value="1"/>
</dbReference>
<keyword evidence="5" id="KW-0653">Protein transport</keyword>
<dbReference type="GO" id="GO:0019905">
    <property type="term" value="F:syntaxin binding"/>
    <property type="evidence" value="ECO:0007669"/>
    <property type="project" value="TreeGrafter"/>
</dbReference>
<dbReference type="GO" id="GO:0006886">
    <property type="term" value="P:intracellular protein transport"/>
    <property type="evidence" value="ECO:0007669"/>
    <property type="project" value="InterPro"/>
</dbReference>
<sequence>MSAIAEGEALLKRAEKAHTKTLLKWTPDWPEAARLYEEAANQFKKDASPRALTLQVTALKGAAFASEQTANINAAAKFLATAAAAVIKASDRKQAADLTRAAAKLYHENGQPRKAAEELAKAAGWVRDDNPDAAFALYDEACDIYDVENQAQMAGDTYRTAVAFLAKQGRLGDALKLLSKQNTGLLKHLDKFQEAYNKNCLNIVVLHLAVRNTSAAIKAVEQFRSSSPNFIDSYENTAVQKLIEAFERCDEELLTKAKADRTLSYIDNQIQIVVRDTLTIDDDAREAAKKLNRAAPSALGKEEELDLT</sequence>
<evidence type="ECO:0000256" key="4">
    <source>
        <dbReference type="ARBA" id="ARBA00022892"/>
    </source>
</evidence>
<evidence type="ECO:0000313" key="10">
    <source>
        <dbReference type="EMBL" id="SPQ93374.1"/>
    </source>
</evidence>
<geneLocation type="mitochondrion" evidence="10"/>
<gene>
    <name evidence="9" type="ORF">PBRA_004770</name>
    <name evidence="10" type="ORF">PLBR_LOCUS589</name>
</gene>
<evidence type="ECO:0000256" key="1">
    <source>
        <dbReference type="ARBA" id="ARBA00004170"/>
    </source>
</evidence>
<dbReference type="GO" id="GO:0016192">
    <property type="term" value="P:vesicle-mediated transport"/>
    <property type="evidence" value="ECO:0007669"/>
    <property type="project" value="UniProtKB-KW"/>
</dbReference>
<accession>A0A0G4ILV9</accession>
<keyword evidence="6" id="KW-0472">Membrane</keyword>
<keyword evidence="4" id="KW-0931">ER-Golgi transport</keyword>
<dbReference type="GO" id="GO:0031201">
    <property type="term" value="C:SNARE complex"/>
    <property type="evidence" value="ECO:0007669"/>
    <property type="project" value="TreeGrafter"/>
</dbReference>
<evidence type="ECO:0000313" key="12">
    <source>
        <dbReference type="Proteomes" id="UP000290189"/>
    </source>
</evidence>
<keyword evidence="10" id="KW-0496">Mitochondrion</keyword>
<evidence type="ECO:0000313" key="9">
    <source>
        <dbReference type="EMBL" id="CEO96080.1"/>
    </source>
</evidence>
<dbReference type="PANTHER" id="PTHR13768">
    <property type="entry name" value="SOLUBLE NSF ATTACHMENT PROTEIN SNAP"/>
    <property type="match status" value="1"/>
</dbReference>
<dbReference type="Proteomes" id="UP000039324">
    <property type="component" value="Unassembled WGS sequence"/>
</dbReference>
<name>A0A0G4ILV9_PLABS</name>
<dbReference type="InterPro" id="IPR000744">
    <property type="entry name" value="NSF_attach"/>
</dbReference>
<dbReference type="Proteomes" id="UP000290189">
    <property type="component" value="Unassembled WGS sequence"/>
</dbReference>
<dbReference type="PANTHER" id="PTHR13768:SF2">
    <property type="entry name" value="GAMMA-SOLUBLE NSF ATTACHMENT PROTEIN"/>
    <property type="match status" value="1"/>
</dbReference>
<comment type="subcellular location">
    <subcellularLocation>
        <location evidence="1">Membrane</location>
        <topology evidence="1">Peripheral membrane protein</topology>
    </subcellularLocation>
</comment>
<dbReference type="Gene3D" id="1.25.40.10">
    <property type="entry name" value="Tetratricopeptide repeat domain"/>
    <property type="match status" value="1"/>
</dbReference>
<organism evidence="9 11">
    <name type="scientific">Plasmodiophora brassicae</name>
    <name type="common">Clubroot disease agent</name>
    <dbReference type="NCBI Taxonomy" id="37360"/>
    <lineage>
        <taxon>Eukaryota</taxon>
        <taxon>Sar</taxon>
        <taxon>Rhizaria</taxon>
        <taxon>Endomyxa</taxon>
        <taxon>Phytomyxea</taxon>
        <taxon>Plasmodiophorida</taxon>
        <taxon>Plasmodiophoridae</taxon>
        <taxon>Plasmodiophora</taxon>
    </lineage>
</organism>